<proteinExistence type="predicted"/>
<sequence length="66" mass="7205">MCGRSDMPTGGKQNQDVAGTSEEAETPACFICLDVLVRGGKHPSRNFHVVIISILCPICRHVEKDH</sequence>
<gene>
    <name evidence="2" type="ORF">MARPO_0063s0009</name>
</gene>
<protein>
    <submittedName>
        <fullName evidence="2">Uncharacterized protein</fullName>
    </submittedName>
</protein>
<feature type="region of interest" description="Disordered" evidence="1">
    <location>
        <begin position="1"/>
        <end position="22"/>
    </location>
</feature>
<dbReference type="EMBL" id="KZ772735">
    <property type="protein sequence ID" value="PTQ36460.1"/>
    <property type="molecule type" value="Genomic_DNA"/>
</dbReference>
<evidence type="ECO:0000313" key="3">
    <source>
        <dbReference type="Proteomes" id="UP000244005"/>
    </source>
</evidence>
<name>A0A2R6WRH1_MARPO</name>
<accession>A0A2R6WRH1</accession>
<dbReference type="OrthoDB" id="8062037at2759"/>
<dbReference type="Gramene" id="Mp8g09110.1">
    <property type="protein sequence ID" value="Mp8g09110.1.cds"/>
    <property type="gene ID" value="Mp8g09110"/>
</dbReference>
<keyword evidence="3" id="KW-1185">Reference proteome</keyword>
<evidence type="ECO:0000256" key="1">
    <source>
        <dbReference type="SAM" id="MobiDB-lite"/>
    </source>
</evidence>
<organism evidence="2 3">
    <name type="scientific">Marchantia polymorpha</name>
    <name type="common">Common liverwort</name>
    <name type="synonym">Marchantia aquatica</name>
    <dbReference type="NCBI Taxonomy" id="3197"/>
    <lineage>
        <taxon>Eukaryota</taxon>
        <taxon>Viridiplantae</taxon>
        <taxon>Streptophyta</taxon>
        <taxon>Embryophyta</taxon>
        <taxon>Marchantiophyta</taxon>
        <taxon>Marchantiopsida</taxon>
        <taxon>Marchantiidae</taxon>
        <taxon>Marchantiales</taxon>
        <taxon>Marchantiaceae</taxon>
        <taxon>Marchantia</taxon>
    </lineage>
</organism>
<dbReference type="Proteomes" id="UP000244005">
    <property type="component" value="Unassembled WGS sequence"/>
</dbReference>
<evidence type="ECO:0000313" key="2">
    <source>
        <dbReference type="EMBL" id="PTQ36460.1"/>
    </source>
</evidence>
<reference evidence="3" key="1">
    <citation type="journal article" date="2017" name="Cell">
        <title>Insights into land plant evolution garnered from the Marchantia polymorpha genome.</title>
        <authorList>
            <person name="Bowman J.L."/>
            <person name="Kohchi T."/>
            <person name="Yamato K.T."/>
            <person name="Jenkins J."/>
            <person name="Shu S."/>
            <person name="Ishizaki K."/>
            <person name="Yamaoka S."/>
            <person name="Nishihama R."/>
            <person name="Nakamura Y."/>
            <person name="Berger F."/>
            <person name="Adam C."/>
            <person name="Aki S.S."/>
            <person name="Althoff F."/>
            <person name="Araki T."/>
            <person name="Arteaga-Vazquez M.A."/>
            <person name="Balasubrmanian S."/>
            <person name="Barry K."/>
            <person name="Bauer D."/>
            <person name="Boehm C.R."/>
            <person name="Briginshaw L."/>
            <person name="Caballero-Perez J."/>
            <person name="Catarino B."/>
            <person name="Chen F."/>
            <person name="Chiyoda S."/>
            <person name="Chovatia M."/>
            <person name="Davies K.M."/>
            <person name="Delmans M."/>
            <person name="Demura T."/>
            <person name="Dierschke T."/>
            <person name="Dolan L."/>
            <person name="Dorantes-Acosta A.E."/>
            <person name="Eklund D.M."/>
            <person name="Florent S.N."/>
            <person name="Flores-Sandoval E."/>
            <person name="Fujiyama A."/>
            <person name="Fukuzawa H."/>
            <person name="Galik B."/>
            <person name="Grimanelli D."/>
            <person name="Grimwood J."/>
            <person name="Grossniklaus U."/>
            <person name="Hamada T."/>
            <person name="Haseloff J."/>
            <person name="Hetherington A.J."/>
            <person name="Higo A."/>
            <person name="Hirakawa Y."/>
            <person name="Hundley H.N."/>
            <person name="Ikeda Y."/>
            <person name="Inoue K."/>
            <person name="Inoue S.I."/>
            <person name="Ishida S."/>
            <person name="Jia Q."/>
            <person name="Kakita M."/>
            <person name="Kanazawa T."/>
            <person name="Kawai Y."/>
            <person name="Kawashima T."/>
            <person name="Kennedy M."/>
            <person name="Kinose K."/>
            <person name="Kinoshita T."/>
            <person name="Kohara Y."/>
            <person name="Koide E."/>
            <person name="Komatsu K."/>
            <person name="Kopischke S."/>
            <person name="Kubo M."/>
            <person name="Kyozuka J."/>
            <person name="Lagercrantz U."/>
            <person name="Lin S.S."/>
            <person name="Lindquist E."/>
            <person name="Lipzen A.M."/>
            <person name="Lu C.W."/>
            <person name="De Luna E."/>
            <person name="Martienssen R.A."/>
            <person name="Minamino N."/>
            <person name="Mizutani M."/>
            <person name="Mizutani M."/>
            <person name="Mochizuki N."/>
            <person name="Monte I."/>
            <person name="Mosher R."/>
            <person name="Nagasaki H."/>
            <person name="Nakagami H."/>
            <person name="Naramoto S."/>
            <person name="Nishitani K."/>
            <person name="Ohtani M."/>
            <person name="Okamoto T."/>
            <person name="Okumura M."/>
            <person name="Phillips J."/>
            <person name="Pollak B."/>
            <person name="Reinders A."/>
            <person name="Rovekamp M."/>
            <person name="Sano R."/>
            <person name="Sawa S."/>
            <person name="Schmid M.W."/>
            <person name="Shirakawa M."/>
            <person name="Solano R."/>
            <person name="Spunde A."/>
            <person name="Suetsugu N."/>
            <person name="Sugano S."/>
            <person name="Sugiyama A."/>
            <person name="Sun R."/>
            <person name="Suzuki Y."/>
            <person name="Takenaka M."/>
            <person name="Takezawa D."/>
            <person name="Tomogane H."/>
            <person name="Tsuzuki M."/>
            <person name="Ueda T."/>
            <person name="Umeda M."/>
            <person name="Ward J.M."/>
            <person name="Watanabe Y."/>
            <person name="Yazaki K."/>
            <person name="Yokoyama R."/>
            <person name="Yoshitake Y."/>
            <person name="Yotsui I."/>
            <person name="Zachgo S."/>
            <person name="Schmutz J."/>
        </authorList>
    </citation>
    <scope>NUCLEOTIDE SEQUENCE [LARGE SCALE GENOMIC DNA]</scope>
    <source>
        <strain evidence="3">Tak-1</strain>
    </source>
</reference>
<dbReference type="AlphaFoldDB" id="A0A2R6WRH1"/>